<evidence type="ECO:0000256" key="1">
    <source>
        <dbReference type="SAM" id="MobiDB-lite"/>
    </source>
</evidence>
<name>A0A8J2X1C4_9STRA</name>
<reference evidence="2" key="1">
    <citation type="submission" date="2021-11" db="EMBL/GenBank/DDBJ databases">
        <authorList>
            <consortium name="Genoscope - CEA"/>
            <person name="William W."/>
        </authorList>
    </citation>
    <scope>NUCLEOTIDE SEQUENCE</scope>
</reference>
<proteinExistence type="predicted"/>
<protein>
    <submittedName>
        <fullName evidence="2">Uncharacterized protein</fullName>
    </submittedName>
</protein>
<dbReference type="AlphaFoldDB" id="A0A8J2X1C4"/>
<evidence type="ECO:0000313" key="3">
    <source>
        <dbReference type="Proteomes" id="UP000789595"/>
    </source>
</evidence>
<accession>A0A8J2X1C4</accession>
<sequence length="304" mass="33230">MNIVGRFLQHLRGCPYGDDATSSDVGLDLDHLYGDALSPDSPRASASGRWLQGGRRTRKRSRTPPMMVTDDGSVLRDPAPKRRVSIALEPCLRAPSPPSARRVATTWPLEPSPPSSPLSRSSGNTSDGDLSRSCSRLCLDGGRRTSASDLYALEGRTSLDGRRPSEGRLSSRYSVLGLDGSHRRKNEPSRYDADPYALACDLETVPWLSSGVGPIRARRAVRFAFGTKAPGPRPSGARRLSDAERCALIASRPDLDVRGDVWAKRLDLRPTWTTTAPTPELFPPMRRRPSEARSLSSLSEDDNK</sequence>
<gene>
    <name evidence="2" type="ORF">PECAL_5P07110</name>
</gene>
<feature type="region of interest" description="Disordered" evidence="1">
    <location>
        <begin position="37"/>
        <end position="131"/>
    </location>
</feature>
<comment type="caution">
    <text evidence="2">The sequence shown here is derived from an EMBL/GenBank/DDBJ whole genome shotgun (WGS) entry which is preliminary data.</text>
</comment>
<dbReference type="EMBL" id="CAKKNE010000005">
    <property type="protein sequence ID" value="CAH0376149.1"/>
    <property type="molecule type" value="Genomic_DNA"/>
</dbReference>
<keyword evidence="3" id="KW-1185">Reference proteome</keyword>
<feature type="region of interest" description="Disordered" evidence="1">
    <location>
        <begin position="273"/>
        <end position="304"/>
    </location>
</feature>
<organism evidence="2 3">
    <name type="scientific">Pelagomonas calceolata</name>
    <dbReference type="NCBI Taxonomy" id="35677"/>
    <lineage>
        <taxon>Eukaryota</taxon>
        <taxon>Sar</taxon>
        <taxon>Stramenopiles</taxon>
        <taxon>Ochrophyta</taxon>
        <taxon>Pelagophyceae</taxon>
        <taxon>Pelagomonadales</taxon>
        <taxon>Pelagomonadaceae</taxon>
        <taxon>Pelagomonas</taxon>
    </lineage>
</organism>
<dbReference type="Proteomes" id="UP000789595">
    <property type="component" value="Unassembled WGS sequence"/>
</dbReference>
<evidence type="ECO:0000313" key="2">
    <source>
        <dbReference type="EMBL" id="CAH0376149.1"/>
    </source>
</evidence>